<dbReference type="Pfam" id="PF13302">
    <property type="entry name" value="Acetyltransf_3"/>
    <property type="match status" value="1"/>
</dbReference>
<dbReference type="PANTHER" id="PTHR43415:SF3">
    <property type="entry name" value="GNAT-FAMILY ACETYLTRANSFERASE"/>
    <property type="match status" value="1"/>
</dbReference>
<dbReference type="RefSeq" id="WP_187586254.1">
    <property type="nucleotide sequence ID" value="NZ_JACLHY010000018.1"/>
</dbReference>
<dbReference type="SUPFAM" id="SSF55729">
    <property type="entry name" value="Acyl-CoA N-acyltransferases (Nat)"/>
    <property type="match status" value="1"/>
</dbReference>
<protein>
    <submittedName>
        <fullName evidence="2">GNAT family N-acetyltransferase</fullName>
    </submittedName>
</protein>
<organism evidence="2 3">
    <name type="scientific">Arenibacter arenosicollis</name>
    <dbReference type="NCBI Taxonomy" id="2762274"/>
    <lineage>
        <taxon>Bacteria</taxon>
        <taxon>Pseudomonadati</taxon>
        <taxon>Bacteroidota</taxon>
        <taxon>Flavobacteriia</taxon>
        <taxon>Flavobacteriales</taxon>
        <taxon>Flavobacteriaceae</taxon>
        <taxon>Arenibacter</taxon>
    </lineage>
</organism>
<dbReference type="Proteomes" id="UP000618952">
    <property type="component" value="Unassembled WGS sequence"/>
</dbReference>
<dbReference type="PANTHER" id="PTHR43415">
    <property type="entry name" value="SPERMIDINE N(1)-ACETYLTRANSFERASE"/>
    <property type="match status" value="1"/>
</dbReference>
<comment type="caution">
    <text evidence="2">The sequence shown here is derived from an EMBL/GenBank/DDBJ whole genome shotgun (WGS) entry which is preliminary data.</text>
</comment>
<keyword evidence="3" id="KW-1185">Reference proteome</keyword>
<evidence type="ECO:0000259" key="1">
    <source>
        <dbReference type="PROSITE" id="PS51186"/>
    </source>
</evidence>
<feature type="domain" description="N-acetyltransferase" evidence="1">
    <location>
        <begin position="9"/>
        <end position="170"/>
    </location>
</feature>
<reference evidence="2 3" key="1">
    <citation type="submission" date="2020-08" db="EMBL/GenBank/DDBJ databases">
        <title>Arenibacter gaetbuli sp. nov., isolated from a sand dune.</title>
        <authorList>
            <person name="Park S."/>
            <person name="Yoon J.-H."/>
        </authorList>
    </citation>
    <scope>NUCLEOTIDE SEQUENCE [LARGE SCALE GENOMIC DNA]</scope>
    <source>
        <strain evidence="2 3">BSSL-BM3</strain>
    </source>
</reference>
<evidence type="ECO:0000313" key="3">
    <source>
        <dbReference type="Proteomes" id="UP000618952"/>
    </source>
</evidence>
<name>A0ABR7QQI6_9FLAO</name>
<dbReference type="PROSITE" id="PS51186">
    <property type="entry name" value="GNAT"/>
    <property type="match status" value="1"/>
</dbReference>
<sequence>MLSLKGEHIYLRGLEPEDLDFLYKLENDPEIWEISGTTSPYSKHVLKLYLDNVHKDIYEVKQLRLCICNLKGTVLGLIDLFDFDPKNLRVGMGIIVSSKGDRNKGIGAEAIDILSKYTFSVLGMRQIYANVLEDNAPSIHLFSKLGFEKVGIKRDWIYSGGTFKNEILFQKIYS</sequence>
<accession>A0ABR7QQI6</accession>
<dbReference type="InterPro" id="IPR000182">
    <property type="entry name" value="GNAT_dom"/>
</dbReference>
<gene>
    <name evidence="2" type="ORF">H4O18_15655</name>
</gene>
<proteinExistence type="predicted"/>
<evidence type="ECO:0000313" key="2">
    <source>
        <dbReference type="EMBL" id="MBC8769433.1"/>
    </source>
</evidence>
<dbReference type="InterPro" id="IPR016181">
    <property type="entry name" value="Acyl_CoA_acyltransferase"/>
</dbReference>
<dbReference type="Gene3D" id="3.40.630.30">
    <property type="match status" value="1"/>
</dbReference>
<dbReference type="EMBL" id="JACLHY010000018">
    <property type="protein sequence ID" value="MBC8769433.1"/>
    <property type="molecule type" value="Genomic_DNA"/>
</dbReference>